<feature type="signal peptide" evidence="2">
    <location>
        <begin position="1"/>
        <end position="18"/>
    </location>
</feature>
<dbReference type="RefSeq" id="WP_200105971.1">
    <property type="nucleotide sequence ID" value="NZ_JAEHFV010000003.1"/>
</dbReference>
<dbReference type="AlphaFoldDB" id="A0A934PN65"/>
<dbReference type="GO" id="GO:0046872">
    <property type="term" value="F:metal ion binding"/>
    <property type="evidence" value="ECO:0007669"/>
    <property type="project" value="InterPro"/>
</dbReference>
<dbReference type="Pfam" id="PF11827">
    <property type="entry name" value="DUF3347"/>
    <property type="match status" value="1"/>
</dbReference>
<sequence>MKSVLQTAFALSLFFSLAACDAKIKNAKTETAKIYGNCEMCEKTIEKAGNVDQVAAVDWDKETKIATITFDSTLTNKEDILKRIAMSGYDSENHLATNEAYKELTDCCQYERNPKASHTPSSESATTTTPVALSKDNPLSPVYAAYFEVKNALVQTDANTAAAKAKNLVTSIKAVKMSDLEPKVHTEWMKTVKSLEADANTIANAKDIVKQRSAFTTLSPAMYNLMKITKNGAPVYYQYCPMANNGKGGNWLSTEKEIRNPYYGSEMMNCGGVNEVIN</sequence>
<feature type="chain" id="PRO_5037966878" evidence="2">
    <location>
        <begin position="19"/>
        <end position="278"/>
    </location>
</feature>
<dbReference type="InterPro" id="IPR036163">
    <property type="entry name" value="HMA_dom_sf"/>
</dbReference>
<keyword evidence="2" id="KW-0732">Signal</keyword>
<evidence type="ECO:0000256" key="1">
    <source>
        <dbReference type="SAM" id="MobiDB-lite"/>
    </source>
</evidence>
<reference evidence="4" key="1">
    <citation type="submission" date="2020-12" db="EMBL/GenBank/DDBJ databases">
        <title>Bacterial novel species Flavobacterium sp. SE-1-e isolated from soil.</title>
        <authorList>
            <person name="Jung H.-Y."/>
        </authorList>
    </citation>
    <scope>NUCLEOTIDE SEQUENCE</scope>
    <source>
        <strain evidence="4">SE-1-e</strain>
    </source>
</reference>
<evidence type="ECO:0000313" key="4">
    <source>
        <dbReference type="EMBL" id="MBK0369950.1"/>
    </source>
</evidence>
<dbReference type="Gene3D" id="3.30.70.100">
    <property type="match status" value="1"/>
</dbReference>
<proteinExistence type="predicted"/>
<dbReference type="InterPro" id="IPR006121">
    <property type="entry name" value="HMA_dom"/>
</dbReference>
<dbReference type="CDD" id="cd00371">
    <property type="entry name" value="HMA"/>
    <property type="match status" value="1"/>
</dbReference>
<dbReference type="Proteomes" id="UP000609172">
    <property type="component" value="Unassembled WGS sequence"/>
</dbReference>
<evidence type="ECO:0000313" key="5">
    <source>
        <dbReference type="Proteomes" id="UP000609172"/>
    </source>
</evidence>
<organism evidence="4 5">
    <name type="scientific">Flavobacterium agrisoli</name>
    <dbReference type="NCBI Taxonomy" id="2793066"/>
    <lineage>
        <taxon>Bacteria</taxon>
        <taxon>Pseudomonadati</taxon>
        <taxon>Bacteroidota</taxon>
        <taxon>Flavobacteriia</taxon>
        <taxon>Flavobacteriales</taxon>
        <taxon>Flavobacteriaceae</taxon>
        <taxon>Flavobacterium</taxon>
    </lineage>
</organism>
<feature type="domain" description="DUF3347" evidence="3">
    <location>
        <begin position="142"/>
        <end position="230"/>
    </location>
</feature>
<protein>
    <submittedName>
        <fullName evidence="4">DUF3347 domain-containing protein</fullName>
    </submittedName>
</protein>
<accession>A0A934PN65</accession>
<evidence type="ECO:0000259" key="3">
    <source>
        <dbReference type="Pfam" id="PF11827"/>
    </source>
</evidence>
<evidence type="ECO:0000256" key="2">
    <source>
        <dbReference type="SAM" id="SignalP"/>
    </source>
</evidence>
<dbReference type="EMBL" id="JAEHFV010000003">
    <property type="protein sequence ID" value="MBK0369950.1"/>
    <property type="molecule type" value="Genomic_DNA"/>
</dbReference>
<name>A0A934PN65_9FLAO</name>
<comment type="caution">
    <text evidence="4">The sequence shown here is derived from an EMBL/GenBank/DDBJ whole genome shotgun (WGS) entry which is preliminary data.</text>
</comment>
<feature type="region of interest" description="Disordered" evidence="1">
    <location>
        <begin position="112"/>
        <end position="132"/>
    </location>
</feature>
<gene>
    <name evidence="4" type="ORF">I5M07_08860</name>
</gene>
<feature type="compositionally biased region" description="Low complexity" evidence="1">
    <location>
        <begin position="116"/>
        <end position="130"/>
    </location>
</feature>
<dbReference type="SUPFAM" id="SSF55008">
    <property type="entry name" value="HMA, heavy metal-associated domain"/>
    <property type="match status" value="1"/>
</dbReference>
<dbReference type="InterPro" id="IPR021782">
    <property type="entry name" value="DUF3347"/>
</dbReference>
<dbReference type="PROSITE" id="PS51257">
    <property type="entry name" value="PROKAR_LIPOPROTEIN"/>
    <property type="match status" value="1"/>
</dbReference>
<keyword evidence="5" id="KW-1185">Reference proteome</keyword>